<comment type="similarity">
    <text evidence="2">Belongs to the CSC1 (TC 1.A.17) family.</text>
</comment>
<sequence length="870" mass="97000">MANSTQQTGSSTSAFVSTLIPNLIIFAVFVSLFIALKNKQTRVYTPRTTVPTVPKECQPDPSPSGAFAWVNHLLNKSQSWMIQQAGIDGYFFLRFLFFFATVCFFGACLILPILLPVNATNGKPDSKGFDIISFSNVENKNRFYAHVFCSWIFFGLIVYGIYRELYYYISFRHAYQTSPYIDSLTSTRTLLLTSLPKDLDDNETEIKALFPAATSVTFARDYKDLTKDVKERTKLSNKYEAALNKVINKSVGINMKLIKKNKELPEKTNEVESYIPEKKQPHHKLKPFIGEKVNTIEYAAEKLPELNEKIKTQQDEYLHAKSIGSVFLEFPSQLELQRALQAVEYYKPFRKSGTQAVSNATPDDIIWDNLGNSYYVRLGKKAIAVTVLTLMIIFWAIPVAVVGCISNINYLTEKVHFLRFINNMPHVLMGIITGLLPVVALAILMSLIPPFIKAMGKVSGLVTYQQIDLWCQDWYYAFQVIQVFLVTTCASAATSVVPAIINDPSSAMFLLAQNLPKASNFYICFILLQGLAIPSGALLQIVTLILSKILGRVLDNTPRKKWSRFNSLSQPSLGVLYPVYSLIGVITVCYAIISPIIIAFAVVAFALVYFAYLYNLVYVMGHAMDSRGRNFPKAMFQIFVALYLAEICLVGLFVMAKAWGPMALEIVMLVATMAAHLYLKWRFIPLYDVVPISAVYDAAGSENYHYPIDDQGKKEIAATGKSFWDGTTSPADAETVASSGKADASVHKPQPTFVGGEDNGESGHSVSMAALSHFFKPAENLNFQKTRSHMPAFLNETVEYTPEQVVPYLHPSVVSEEPNFWIGRDELGLSATLIGKSNGLLVSDENTEFNEKGKPEYTGPPPGYEEAVKA</sequence>
<dbReference type="Proteomes" id="UP001360560">
    <property type="component" value="Unassembled WGS sequence"/>
</dbReference>
<evidence type="ECO:0000259" key="11">
    <source>
        <dbReference type="Pfam" id="PF13967"/>
    </source>
</evidence>
<feature type="transmembrane region" description="Helical" evidence="8">
    <location>
        <begin position="428"/>
        <end position="452"/>
    </location>
</feature>
<feature type="transmembrane region" description="Helical" evidence="8">
    <location>
        <begin position="638"/>
        <end position="656"/>
    </location>
</feature>
<comment type="caution">
    <text evidence="13">The sequence shown here is derived from an EMBL/GenBank/DDBJ whole genome shotgun (WGS) entry which is preliminary data.</text>
</comment>
<evidence type="ECO:0000256" key="1">
    <source>
        <dbReference type="ARBA" id="ARBA00004141"/>
    </source>
</evidence>
<feature type="transmembrane region" description="Helical" evidence="8">
    <location>
        <begin position="599"/>
        <end position="617"/>
    </location>
</feature>
<evidence type="ECO:0000259" key="12">
    <source>
        <dbReference type="Pfam" id="PF14703"/>
    </source>
</evidence>
<gene>
    <name evidence="13" type="ORF">DASC09_040940</name>
</gene>
<organism evidence="13 14">
    <name type="scientific">Saccharomycopsis crataegensis</name>
    <dbReference type="NCBI Taxonomy" id="43959"/>
    <lineage>
        <taxon>Eukaryota</taxon>
        <taxon>Fungi</taxon>
        <taxon>Dikarya</taxon>
        <taxon>Ascomycota</taxon>
        <taxon>Saccharomycotina</taxon>
        <taxon>Saccharomycetes</taxon>
        <taxon>Saccharomycopsidaceae</taxon>
        <taxon>Saccharomycopsis</taxon>
    </lineage>
</organism>
<feature type="transmembrane region" description="Helical" evidence="8">
    <location>
        <begin position="662"/>
        <end position="679"/>
    </location>
</feature>
<reference evidence="13 14" key="1">
    <citation type="journal article" date="2023" name="Elife">
        <title>Identification of key yeast species and microbe-microbe interactions impacting larval growth of Drosophila in the wild.</title>
        <authorList>
            <person name="Mure A."/>
            <person name="Sugiura Y."/>
            <person name="Maeda R."/>
            <person name="Honda K."/>
            <person name="Sakurai N."/>
            <person name="Takahashi Y."/>
            <person name="Watada M."/>
            <person name="Katoh T."/>
            <person name="Gotoh A."/>
            <person name="Gotoh Y."/>
            <person name="Taniguchi I."/>
            <person name="Nakamura K."/>
            <person name="Hayashi T."/>
            <person name="Katayama T."/>
            <person name="Uemura T."/>
            <person name="Hattori Y."/>
        </authorList>
    </citation>
    <scope>NUCLEOTIDE SEQUENCE [LARGE SCALE GENOMIC DNA]</scope>
    <source>
        <strain evidence="13 14">SC-9</strain>
    </source>
</reference>
<feature type="domain" description="10TM putative phosphate transporter extracellular tail" evidence="10">
    <location>
        <begin position="774"/>
        <end position="862"/>
    </location>
</feature>
<keyword evidence="3" id="KW-0813">Transport</keyword>
<dbReference type="InterPro" id="IPR027815">
    <property type="entry name" value="CSC1/OSCA1-like_cyt"/>
</dbReference>
<dbReference type="GO" id="GO:0005227">
    <property type="term" value="F:calcium-activated cation channel activity"/>
    <property type="evidence" value="ECO:0007669"/>
    <property type="project" value="InterPro"/>
</dbReference>
<feature type="transmembrane region" description="Helical" evidence="8">
    <location>
        <begin position="473"/>
        <end position="501"/>
    </location>
</feature>
<proteinExistence type="inferred from homology"/>
<comment type="subcellular location">
    <subcellularLocation>
        <location evidence="1">Membrane</location>
        <topology evidence="1">Multi-pass membrane protein</topology>
    </subcellularLocation>
</comment>
<feature type="transmembrane region" description="Helical" evidence="8">
    <location>
        <begin position="382"/>
        <end position="408"/>
    </location>
</feature>
<evidence type="ECO:0000256" key="8">
    <source>
        <dbReference type="SAM" id="Phobius"/>
    </source>
</evidence>
<evidence type="ECO:0000313" key="14">
    <source>
        <dbReference type="Proteomes" id="UP001360560"/>
    </source>
</evidence>
<evidence type="ECO:0000256" key="4">
    <source>
        <dbReference type="ARBA" id="ARBA00022692"/>
    </source>
</evidence>
<keyword evidence="6 8" id="KW-0472">Membrane</keyword>
<evidence type="ECO:0000256" key="6">
    <source>
        <dbReference type="ARBA" id="ARBA00023136"/>
    </source>
</evidence>
<dbReference type="Pfam" id="PF12621">
    <property type="entry name" value="PHM7_ext"/>
    <property type="match status" value="1"/>
</dbReference>
<protein>
    <submittedName>
        <fullName evidence="13">Phm7 protein</fullName>
    </submittedName>
</protein>
<feature type="region of interest" description="Disordered" evidence="7">
    <location>
        <begin position="846"/>
        <end position="870"/>
    </location>
</feature>
<dbReference type="Pfam" id="PF13967">
    <property type="entry name" value="RSN1_TM"/>
    <property type="match status" value="1"/>
</dbReference>
<dbReference type="RefSeq" id="XP_064853765.1">
    <property type="nucleotide sequence ID" value="XM_064997693.1"/>
</dbReference>
<keyword evidence="4 8" id="KW-0812">Transmembrane</keyword>
<evidence type="ECO:0000259" key="10">
    <source>
        <dbReference type="Pfam" id="PF12621"/>
    </source>
</evidence>
<dbReference type="EMBL" id="BTFZ01000011">
    <property type="protein sequence ID" value="GMM36769.1"/>
    <property type="molecule type" value="Genomic_DNA"/>
</dbReference>
<evidence type="ECO:0000256" key="2">
    <source>
        <dbReference type="ARBA" id="ARBA00007779"/>
    </source>
</evidence>
<feature type="transmembrane region" description="Helical" evidence="8">
    <location>
        <begin position="521"/>
        <end position="551"/>
    </location>
</feature>
<name>A0AAV5QPZ4_9ASCO</name>
<evidence type="ECO:0000313" key="13">
    <source>
        <dbReference type="EMBL" id="GMM36769.1"/>
    </source>
</evidence>
<evidence type="ECO:0000256" key="3">
    <source>
        <dbReference type="ARBA" id="ARBA00022448"/>
    </source>
</evidence>
<dbReference type="Pfam" id="PF02714">
    <property type="entry name" value="RSN1_7TM"/>
    <property type="match status" value="1"/>
</dbReference>
<dbReference type="Pfam" id="PF14703">
    <property type="entry name" value="PHM7_cyt"/>
    <property type="match status" value="1"/>
</dbReference>
<keyword evidence="14" id="KW-1185">Reference proteome</keyword>
<feature type="domain" description="CSC1/OSCA1-like 7TM region" evidence="9">
    <location>
        <begin position="381"/>
        <end position="653"/>
    </location>
</feature>
<evidence type="ECO:0000256" key="5">
    <source>
        <dbReference type="ARBA" id="ARBA00022989"/>
    </source>
</evidence>
<dbReference type="InterPro" id="IPR003864">
    <property type="entry name" value="CSC1/OSCA1-like_7TM"/>
</dbReference>
<feature type="transmembrane region" description="Helical" evidence="8">
    <location>
        <begin position="91"/>
        <end position="115"/>
    </location>
</feature>
<keyword evidence="5 8" id="KW-1133">Transmembrane helix</keyword>
<dbReference type="InterPro" id="IPR045122">
    <property type="entry name" value="Csc1-like"/>
</dbReference>
<accession>A0AAV5QPZ4</accession>
<feature type="transmembrane region" description="Helical" evidence="8">
    <location>
        <begin position="143"/>
        <end position="162"/>
    </location>
</feature>
<feature type="transmembrane region" description="Helical" evidence="8">
    <location>
        <begin position="12"/>
        <end position="36"/>
    </location>
</feature>
<dbReference type="GO" id="GO:0005886">
    <property type="term" value="C:plasma membrane"/>
    <property type="evidence" value="ECO:0007669"/>
    <property type="project" value="TreeGrafter"/>
</dbReference>
<feature type="domain" description="CSC1/OSCA1-like N-terminal transmembrane" evidence="11">
    <location>
        <begin position="14"/>
        <end position="164"/>
    </location>
</feature>
<dbReference type="PANTHER" id="PTHR13018:SF139">
    <property type="entry name" value="PHOSPHATE METABOLISM PROTEIN 7"/>
    <property type="match status" value="1"/>
</dbReference>
<feature type="transmembrane region" description="Helical" evidence="8">
    <location>
        <begin position="572"/>
        <end position="593"/>
    </location>
</feature>
<dbReference type="AlphaFoldDB" id="A0AAV5QPZ4"/>
<dbReference type="InterPro" id="IPR022257">
    <property type="entry name" value="PHM7_ext"/>
</dbReference>
<feature type="domain" description="CSC1/OSCA1-like cytosolic" evidence="12">
    <location>
        <begin position="188"/>
        <end position="369"/>
    </location>
</feature>
<evidence type="ECO:0000259" key="9">
    <source>
        <dbReference type="Pfam" id="PF02714"/>
    </source>
</evidence>
<dbReference type="InterPro" id="IPR032880">
    <property type="entry name" value="CSC1/OSCA1-like_N"/>
</dbReference>
<dbReference type="PANTHER" id="PTHR13018">
    <property type="entry name" value="PROBABLE MEMBRANE PROTEIN DUF221-RELATED"/>
    <property type="match status" value="1"/>
</dbReference>
<dbReference type="GeneID" id="90074744"/>
<evidence type="ECO:0000256" key="7">
    <source>
        <dbReference type="SAM" id="MobiDB-lite"/>
    </source>
</evidence>